<keyword evidence="5 12" id="KW-0812">Transmembrane</keyword>
<evidence type="ECO:0000256" key="6">
    <source>
        <dbReference type="ARBA" id="ARBA00022989"/>
    </source>
</evidence>
<evidence type="ECO:0000256" key="5">
    <source>
        <dbReference type="ARBA" id="ARBA00022692"/>
    </source>
</evidence>
<comment type="pathway">
    <text evidence="2">Cell wall biogenesis; lipoteichoic acid biosynthesis.</text>
</comment>
<keyword evidence="14" id="KW-0808">Transferase</keyword>
<evidence type="ECO:0000256" key="11">
    <source>
        <dbReference type="PIRSR" id="PIRSR005091-3"/>
    </source>
</evidence>
<evidence type="ECO:0000256" key="4">
    <source>
        <dbReference type="ARBA" id="ARBA00022475"/>
    </source>
</evidence>
<evidence type="ECO:0000256" key="3">
    <source>
        <dbReference type="ARBA" id="ARBA00009983"/>
    </source>
</evidence>
<feature type="domain" description="Sulfatase N-terminal" evidence="13">
    <location>
        <begin position="275"/>
        <end position="565"/>
    </location>
</feature>
<dbReference type="Gene3D" id="3.40.720.10">
    <property type="entry name" value="Alkaline Phosphatase, subunit A"/>
    <property type="match status" value="1"/>
</dbReference>
<keyword evidence="7 8" id="KW-0472">Membrane</keyword>
<dbReference type="PANTHER" id="PTHR47371">
    <property type="entry name" value="LIPOTEICHOIC ACID SYNTHASE"/>
    <property type="match status" value="1"/>
</dbReference>
<keyword evidence="6 12" id="KW-1133">Transmembrane helix</keyword>
<dbReference type="InterPro" id="IPR017850">
    <property type="entry name" value="Alkaline_phosphatase_core_sf"/>
</dbReference>
<evidence type="ECO:0000259" key="13">
    <source>
        <dbReference type="Pfam" id="PF00884"/>
    </source>
</evidence>
<evidence type="ECO:0000313" key="14">
    <source>
        <dbReference type="EMBL" id="SFF17359.1"/>
    </source>
</evidence>
<dbReference type="InterPro" id="IPR012160">
    <property type="entry name" value="LtaS-like"/>
</dbReference>
<dbReference type="EMBL" id="FONN01000016">
    <property type="protein sequence ID" value="SFF17359.1"/>
    <property type="molecule type" value="Genomic_DNA"/>
</dbReference>
<dbReference type="InterPro" id="IPR050448">
    <property type="entry name" value="OpgB/LTA_synthase_biosynth"/>
</dbReference>
<name>A0A1I2GJZ7_9BACL</name>
<dbReference type="PIRSF" id="PIRSF005091">
    <property type="entry name" value="Mmb_sulf_HI1246"/>
    <property type="match status" value="1"/>
</dbReference>
<dbReference type="Gene3D" id="3.30.1120.170">
    <property type="match status" value="1"/>
</dbReference>
<evidence type="ECO:0000256" key="1">
    <source>
        <dbReference type="ARBA" id="ARBA00004651"/>
    </source>
</evidence>
<dbReference type="GO" id="GO:0016740">
    <property type="term" value="F:transferase activity"/>
    <property type="evidence" value="ECO:0007669"/>
    <property type="project" value="UniProtKB-KW"/>
</dbReference>
<evidence type="ECO:0000256" key="8">
    <source>
        <dbReference type="PIRNR" id="PIRNR005091"/>
    </source>
</evidence>
<evidence type="ECO:0000313" key="15">
    <source>
        <dbReference type="Proteomes" id="UP000183410"/>
    </source>
</evidence>
<evidence type="ECO:0000256" key="7">
    <source>
        <dbReference type="ARBA" id="ARBA00023136"/>
    </source>
</evidence>
<protein>
    <submittedName>
        <fullName evidence="14">Phosphoglycerol transferase MdoB</fullName>
    </submittedName>
</protein>
<feature type="transmembrane region" description="Helical" evidence="12">
    <location>
        <begin position="169"/>
        <end position="187"/>
    </location>
</feature>
<evidence type="ECO:0000256" key="12">
    <source>
        <dbReference type="SAM" id="Phobius"/>
    </source>
</evidence>
<feature type="binding site" evidence="11">
    <location>
        <position position="499"/>
    </location>
    <ligand>
        <name>Mn(2+)</name>
        <dbReference type="ChEBI" id="CHEBI:29035"/>
    </ligand>
</feature>
<keyword evidence="10" id="KW-0479">Metal-binding</keyword>
<proteinExistence type="inferred from homology"/>
<keyword evidence="15" id="KW-1185">Reference proteome</keyword>
<gene>
    <name evidence="14" type="ORF">SAMN04487969_116101</name>
</gene>
<accession>A0A1I2GJZ7</accession>
<dbReference type="Pfam" id="PF00884">
    <property type="entry name" value="Sulfatase"/>
    <property type="match status" value="1"/>
</dbReference>
<keyword evidence="4 8" id="KW-1003">Cell membrane</keyword>
<feature type="binding site" evidence="11">
    <location>
        <position position="283"/>
    </location>
    <ligand>
        <name>Mn(2+)</name>
        <dbReference type="ChEBI" id="CHEBI:29035"/>
    </ligand>
</feature>
<feature type="transmembrane region" description="Helical" evidence="12">
    <location>
        <begin position="87"/>
        <end position="107"/>
    </location>
</feature>
<comment type="subcellular location">
    <subcellularLocation>
        <location evidence="1">Cell membrane</location>
        <topology evidence="1">Multi-pass membrane protein</topology>
    </subcellularLocation>
</comment>
<dbReference type="Proteomes" id="UP000183410">
    <property type="component" value="Unassembled WGS sequence"/>
</dbReference>
<keyword evidence="10" id="KW-0464">Manganese</keyword>
<dbReference type="SUPFAM" id="SSF53649">
    <property type="entry name" value="Alkaline phosphatase-like"/>
    <property type="match status" value="1"/>
</dbReference>
<evidence type="ECO:0000256" key="10">
    <source>
        <dbReference type="PIRSR" id="PIRSR005091-2"/>
    </source>
</evidence>
<dbReference type="InterPro" id="IPR000917">
    <property type="entry name" value="Sulfatase_N"/>
</dbReference>
<dbReference type="PANTHER" id="PTHR47371:SF3">
    <property type="entry name" value="PHOSPHOGLYCEROL TRANSFERASE I"/>
    <property type="match status" value="1"/>
</dbReference>
<evidence type="ECO:0000256" key="9">
    <source>
        <dbReference type="PIRSR" id="PIRSR005091-1"/>
    </source>
</evidence>
<dbReference type="GO" id="GO:0005886">
    <property type="term" value="C:plasma membrane"/>
    <property type="evidence" value="ECO:0007669"/>
    <property type="project" value="UniProtKB-SubCell"/>
</dbReference>
<comment type="similarity">
    <text evidence="3 8">Belongs to the LTA synthase family.</text>
</comment>
<reference evidence="15" key="1">
    <citation type="submission" date="2016-10" db="EMBL/GenBank/DDBJ databases">
        <authorList>
            <person name="Varghese N."/>
            <person name="Submissions S."/>
        </authorList>
    </citation>
    <scope>NUCLEOTIDE SEQUENCE [LARGE SCALE GENOMIC DNA]</scope>
    <source>
        <strain evidence="15">CGMCC 1.10223</strain>
    </source>
</reference>
<feature type="binding site" evidence="11">
    <location>
        <position position="498"/>
    </location>
    <ligand>
        <name>Mn(2+)</name>
        <dbReference type="ChEBI" id="CHEBI:29035"/>
    </ligand>
</feature>
<dbReference type="CDD" id="cd16015">
    <property type="entry name" value="LTA_synthase"/>
    <property type="match status" value="1"/>
</dbReference>
<feature type="transmembrane region" description="Helical" evidence="12">
    <location>
        <begin position="140"/>
        <end position="157"/>
    </location>
</feature>
<feature type="transmembrane region" description="Helical" evidence="12">
    <location>
        <begin position="59"/>
        <end position="80"/>
    </location>
</feature>
<organism evidence="14 15">
    <name type="scientific">Paenibacillus algorifonticola</name>
    <dbReference type="NCBI Taxonomy" id="684063"/>
    <lineage>
        <taxon>Bacteria</taxon>
        <taxon>Bacillati</taxon>
        <taxon>Bacillota</taxon>
        <taxon>Bacilli</taxon>
        <taxon>Bacillales</taxon>
        <taxon>Paenibacillaceae</taxon>
        <taxon>Paenibacillus</taxon>
    </lineage>
</organism>
<evidence type="ECO:0000256" key="2">
    <source>
        <dbReference type="ARBA" id="ARBA00004936"/>
    </source>
</evidence>
<dbReference type="AlphaFoldDB" id="A0A1I2GJZ7"/>
<feature type="binding site" evidence="11">
    <location>
        <position position="325"/>
    </location>
    <ligand>
        <name>Mn(2+)</name>
        <dbReference type="ChEBI" id="CHEBI:29035"/>
    </ligand>
</feature>
<feature type="active site" evidence="9">
    <location>
        <position position="325"/>
    </location>
</feature>
<feature type="binding site" evidence="10">
    <location>
        <position position="438"/>
    </location>
    <ligand>
        <name>substrate</name>
    </ligand>
</feature>
<feature type="transmembrane region" description="Helical" evidence="12">
    <location>
        <begin position="35"/>
        <end position="53"/>
    </location>
</feature>
<dbReference type="GO" id="GO:0046872">
    <property type="term" value="F:metal ion binding"/>
    <property type="evidence" value="ECO:0007669"/>
    <property type="project" value="UniProtKB-KW"/>
</dbReference>
<sequence>MLMASFFGYINVECERVVRFMQQQMFGENKQRSPFLLVYAALLIKLALFRYFIFDTIAIRDVAMDGLGLLGVLLLFELVAPSKRKGAIFLLVNALLSLLLFASTVYFDYYGSVPTYNVLKSINQVGQVRASIQTLIQPVYFTYFLDVAIWLAVYAVRRFRTRKVYEYKRMGRVSVLLVILIVSTSFFSRQVYMDQTIANELERAKNLGFIGFQASAAWQAGSEAIETETGSLPETIAEINQLQASYPYADTGPNKDAKGKQVAKQPVQFGKAAGKNLIVLQMEAFQNFPIHLKVDGQEITPTLNQLADEGYYFPHVYQQIGQGNTSDAEFMSNTSIYPVGSEAMSKGYGDRAFPSLPKLLEEQGYDTATFHINNVTFWDRDKLYPALGFNAYYDKPYYTNDHFNDFGASDEELYRVGAQKLAEMKQPFYAQFVTTSSHFPFKVPADRVTLTLPDSLAGTQLGDYLTSIHYTDYAIGTLINKLKEQGLWDNTVLVMYGDHFGLQPDKIDPEQFKTELGMTYDARLSRFNIPFIVHMPGGAKGGKGQVVEQVGGQLDMMPTIANLLGLKPAQSGATLFGHDLLNINRNVLGMRYYLPSGSFFNNDILFVPGKGFEDGTAVSLDTMEPVPKFEQYRGDYDYIMKLMSLSDKYVRMLPKRELEAY</sequence>